<feature type="domain" description="SH3" evidence="5">
    <location>
        <begin position="1183"/>
        <end position="1242"/>
    </location>
</feature>
<evidence type="ECO:0000259" key="6">
    <source>
        <dbReference type="PROSITE" id="PS50195"/>
    </source>
</evidence>
<feature type="compositionally biased region" description="Basic and acidic residues" evidence="4">
    <location>
        <begin position="1465"/>
        <end position="1483"/>
    </location>
</feature>
<evidence type="ECO:0000259" key="7">
    <source>
        <dbReference type="PROSITE" id="PS51781"/>
    </source>
</evidence>
<dbReference type="Pfam" id="PF00018">
    <property type="entry name" value="SH3_1"/>
    <property type="match status" value="4"/>
</dbReference>
<dbReference type="Gene3D" id="2.30.30.40">
    <property type="entry name" value="SH3 Domains"/>
    <property type="match status" value="6"/>
</dbReference>
<dbReference type="InterPro" id="IPR036028">
    <property type="entry name" value="SH3-like_dom_sf"/>
</dbReference>
<evidence type="ECO:0000313" key="8">
    <source>
        <dbReference type="EMBL" id="KAK2549526.1"/>
    </source>
</evidence>
<sequence length="1800" mass="203266">MEKDRHQAKRPRIDKFRKWTRSDVSTCTCPDLSYRHSHCPCETCNGKAVSSSTEFNHWERNNLLANLNDESCEESSKSMSDEESGLENLTEDSESIGDQESILEGNFGDVVIDEASEATNAAGSGSSGSPPSADDQNESSGTRDNIKEEILACILRGLVLAEEMTSSVSDIEKLLKYAKDLYCKGDCSFEKYWPSNWRETERLLKDVGYENPQEFFICLDDSHYANYDIMDNKDSRCRFCRKPGAIKYYYLGLPQKVKLWCSDDTFCQKMAKFWEEREHWLHHEGPWYPLKEVWDGARFSEVSWFWDPDCEWFLPTRCHFCSSVLGAEEIKGSPFDGHMYTVTCNDCCSVNTCKGEKAKGDPRNLALMGHWDGWYPFHSKSSHSCGAIDVSVVNMSKTDRCSINEVYVVGFVPSHKVPNKRPCALDPFLEPLVRDLEDSFMKGTKVHYARDVGDCISGEAIVRCMLLLWTGDLPAQCEVGKFINCGVFPCRRHQLRGTNISGGSTYYIGGNRYRGRFPVPPRNLEEDVSKMSEIENEDRTTVRGALARQSGYTRLSILHRLYKLYGFNVLTDMVFDMMHNIPLNVVSKHLNRYLREELVDKSILDERLQAVPWTSELKDGRIPKPVSKISHWKAEEYRKFSFPASECVLGGLIEDKEFKIWVLVARMAEMVYFYGRAGWEEDDLLLFNNLSKRHMIVVEEELGLDQCVVTAHNLEHTTEDIIRFSSPDNYWCEVHERAVSHYIAISSNKKNIELTFAKSEARRELLKSWKSKVNLPVQPRSGKSDRAKVCASSLSEAKELSSELSASQGVSGEILVGKQQNNQFKLSINEKTLLIPLFPRAKIENEYFKYSRLWKPSGFNGVMFKTGESVLVADHDNDQEIVVIIGDFICVSVDDKFYSLLRGELYSAIEDEEGMPEIYCYNFGKLVVPSTQQVVFHTDRILRKIMLYPDPENLANPSHFIIIDSMRKRLPVSYGDVIVPFFPQCGDMVIVSCEDGNDYIANITNVQEGHKTAKVFFYVDDHQNPGTGRYVRESHGHGSLHTVAWNCIKGLADGHWEGNHFVITDNFKCVLLSNVISFISSQTKLLEEFPDESGVKDPSKRILPFLPGKIIFGRSHVRDVALRRKEPINDYCKDLISLPPKISSCDIVLEFFEPKPDDIDPAATEKEKRKKEKDSADNISGPVLLELYVAIADYKKQNRNEVNMVAGDVVEVIDRNENGWWFVNVDEEQGWVPAAYLEREDGTTEEVTNQSELAEKYITTSAYKAELDDEMSFEIGVLVTVIEKNFDGWWLVRYQNREGWAPAMYLKQPSPSQIQAIGSSSLQRGDDVTTVREQLAAKAPGKCWVSDRLSKIKARKVPPRKSSVKRSINKQPLHIVNMSYEETVALNSGTKTPEVEYFTLGDFRSMAIDGALNFSEGVSVEVLDKAPNGWWLGKIGGQEGWIPSSYLGKRGKESPSQEIPGLGKQQKERRQQQDSAKRIDSNGESHLTNSVSNILKLSSDVKSENHGKTFVTLADYESNIDGGLSCKKGEIAHIRDNQDGWSYVKIQGKEGWMPSSYLANCSERKSSTTRPVLKLKPSIAGKSHVPSTPQEKHVSSVQETRPALVPAKSIKPAIKQTPVPKKPDRPGRPQIALRPKFPSPNVIHSPSIAQKNVTEKNKIICRAVESFDSANRESLSFRKGDEFELLEDSGSGWWLVKGKDGLEGWAPASYLETVPIKPVVPAKPVKPVKPAKPDLQKGNKSTGKAVFVALAEYVDEDDSDTISFKKGDQMEVLEMDEGGWWLVKIGDKSGWAPSNYLKAL</sequence>
<dbReference type="CDD" id="cd12015">
    <property type="entry name" value="SH3_Tks_1"/>
    <property type="match status" value="1"/>
</dbReference>
<protein>
    <submittedName>
        <fullName evidence="8">SH3 and PX domain-containing protein 2B</fullName>
    </submittedName>
</protein>
<feature type="domain" description="SH3" evidence="5">
    <location>
        <begin position="1252"/>
        <end position="1311"/>
    </location>
</feature>
<evidence type="ECO:0000256" key="2">
    <source>
        <dbReference type="ARBA" id="ARBA00022737"/>
    </source>
</evidence>
<feature type="region of interest" description="Disordered" evidence="4">
    <location>
        <begin position="1580"/>
        <end position="1645"/>
    </location>
</feature>
<keyword evidence="9" id="KW-1185">Reference proteome</keyword>
<dbReference type="SMART" id="SM00312">
    <property type="entry name" value="PX"/>
    <property type="match status" value="1"/>
</dbReference>
<accession>A0AAD9UTM7</accession>
<feature type="compositionally biased region" description="Low complexity" evidence="4">
    <location>
        <begin position="121"/>
        <end position="133"/>
    </location>
</feature>
<keyword evidence="1 3" id="KW-0728">SH3 domain</keyword>
<dbReference type="PROSITE" id="PS51781">
    <property type="entry name" value="SH3B"/>
    <property type="match status" value="1"/>
</dbReference>
<feature type="domain" description="SH3" evidence="5">
    <location>
        <begin position="1742"/>
        <end position="1800"/>
    </location>
</feature>
<dbReference type="Pfam" id="PF00787">
    <property type="entry name" value="PX"/>
    <property type="match status" value="1"/>
</dbReference>
<dbReference type="PANTHER" id="PTHR15706:SF2">
    <property type="entry name" value="SH3 AND PX DOMAIN-CONTAINING PROTEIN 2A"/>
    <property type="match status" value="1"/>
</dbReference>
<feature type="domain" description="SH3b" evidence="7">
    <location>
        <begin position="1648"/>
        <end position="1715"/>
    </location>
</feature>
<organism evidence="8 9">
    <name type="scientific">Acropora cervicornis</name>
    <name type="common">Staghorn coral</name>
    <dbReference type="NCBI Taxonomy" id="6130"/>
    <lineage>
        <taxon>Eukaryota</taxon>
        <taxon>Metazoa</taxon>
        <taxon>Cnidaria</taxon>
        <taxon>Anthozoa</taxon>
        <taxon>Hexacorallia</taxon>
        <taxon>Scleractinia</taxon>
        <taxon>Astrocoeniina</taxon>
        <taxon>Acroporidae</taxon>
        <taxon>Acropora</taxon>
    </lineage>
</organism>
<keyword evidence="2" id="KW-0677">Repeat</keyword>
<evidence type="ECO:0000256" key="1">
    <source>
        <dbReference type="ARBA" id="ARBA00022443"/>
    </source>
</evidence>
<comment type="caution">
    <text evidence="8">The sequence shown here is derived from an EMBL/GenBank/DDBJ whole genome shotgun (WGS) entry which is preliminary data.</text>
</comment>
<reference evidence="8" key="1">
    <citation type="journal article" date="2023" name="G3 (Bethesda)">
        <title>Whole genome assembly and annotation of the endangered Caribbean coral Acropora cervicornis.</title>
        <authorList>
            <person name="Selwyn J.D."/>
            <person name="Vollmer S.V."/>
        </authorList>
    </citation>
    <scope>NUCLEOTIDE SEQUENCE</scope>
    <source>
        <strain evidence="8">K2</strain>
    </source>
</reference>
<dbReference type="InterPro" id="IPR001683">
    <property type="entry name" value="PX_dom"/>
</dbReference>
<feature type="domain" description="PX" evidence="6">
    <location>
        <begin position="996"/>
        <end position="1159"/>
    </location>
</feature>
<dbReference type="SUPFAM" id="SSF64268">
    <property type="entry name" value="PX domain"/>
    <property type="match status" value="1"/>
</dbReference>
<dbReference type="EMBL" id="JARQWQ010000125">
    <property type="protein sequence ID" value="KAK2549526.1"/>
    <property type="molecule type" value="Genomic_DNA"/>
</dbReference>
<dbReference type="SUPFAM" id="SSF50044">
    <property type="entry name" value="SH3-domain"/>
    <property type="match status" value="6"/>
</dbReference>
<dbReference type="Proteomes" id="UP001249851">
    <property type="component" value="Unassembled WGS sequence"/>
</dbReference>
<dbReference type="FunFam" id="2.30.30.40:FF:000082">
    <property type="entry name" value="SH3 and PX domain-containing protein 2B"/>
    <property type="match status" value="1"/>
</dbReference>
<dbReference type="InterPro" id="IPR036871">
    <property type="entry name" value="PX_dom_sf"/>
</dbReference>
<proteinExistence type="predicted"/>
<gene>
    <name evidence="8" type="ORF">P5673_030070</name>
</gene>
<dbReference type="InterPro" id="IPR051228">
    <property type="entry name" value="NADPH_Oxidase/PX-Domain"/>
</dbReference>
<evidence type="ECO:0000256" key="3">
    <source>
        <dbReference type="PROSITE-ProRule" id="PRU00192"/>
    </source>
</evidence>
<feature type="region of interest" description="Disordered" evidence="4">
    <location>
        <begin position="118"/>
        <end position="143"/>
    </location>
</feature>
<dbReference type="InterPro" id="IPR003646">
    <property type="entry name" value="SH3-like_bac-type"/>
</dbReference>
<dbReference type="GO" id="GO:0005737">
    <property type="term" value="C:cytoplasm"/>
    <property type="evidence" value="ECO:0007669"/>
    <property type="project" value="TreeGrafter"/>
</dbReference>
<feature type="region of interest" description="Disordered" evidence="4">
    <location>
        <begin position="1447"/>
        <end position="1485"/>
    </location>
</feature>
<feature type="domain" description="SH3" evidence="5">
    <location>
        <begin position="1392"/>
        <end position="1452"/>
    </location>
</feature>
<dbReference type="PROSITE" id="PS50195">
    <property type="entry name" value="PX"/>
    <property type="match status" value="1"/>
</dbReference>
<feature type="domain" description="SH3" evidence="5">
    <location>
        <begin position="1505"/>
        <end position="1563"/>
    </location>
</feature>
<dbReference type="CDD" id="cd11856">
    <property type="entry name" value="SH3_p47phox_like"/>
    <property type="match status" value="3"/>
</dbReference>
<evidence type="ECO:0000256" key="4">
    <source>
        <dbReference type="SAM" id="MobiDB-lite"/>
    </source>
</evidence>
<name>A0AAD9UTM7_ACRCE</name>
<dbReference type="CDD" id="cd12016">
    <property type="entry name" value="SH3_Tks_2"/>
    <property type="match status" value="1"/>
</dbReference>
<dbReference type="PRINTS" id="PR01887">
    <property type="entry name" value="SPECTRNALPHA"/>
</dbReference>
<dbReference type="PROSITE" id="PS50002">
    <property type="entry name" value="SH3"/>
    <property type="match status" value="6"/>
</dbReference>
<evidence type="ECO:0000259" key="5">
    <source>
        <dbReference type="PROSITE" id="PS50002"/>
    </source>
</evidence>
<dbReference type="Gene3D" id="3.30.1520.10">
    <property type="entry name" value="Phox-like domain"/>
    <property type="match status" value="1"/>
</dbReference>
<feature type="compositionally biased region" description="Acidic residues" evidence="4">
    <location>
        <begin position="81"/>
        <end position="97"/>
    </location>
</feature>
<feature type="domain" description="SH3" evidence="5">
    <location>
        <begin position="1656"/>
        <end position="1716"/>
    </location>
</feature>
<dbReference type="Pfam" id="PF07653">
    <property type="entry name" value="SH3_2"/>
    <property type="match status" value="2"/>
</dbReference>
<reference evidence="8" key="2">
    <citation type="journal article" date="2023" name="Science">
        <title>Genomic signatures of disease resistance in endangered staghorn corals.</title>
        <authorList>
            <person name="Vollmer S.V."/>
            <person name="Selwyn J.D."/>
            <person name="Despard B.A."/>
            <person name="Roesel C.L."/>
        </authorList>
    </citation>
    <scope>NUCLEOTIDE SEQUENCE</scope>
    <source>
        <strain evidence="8">K2</strain>
    </source>
</reference>
<feature type="region of interest" description="Disordered" evidence="4">
    <location>
        <begin position="69"/>
        <end position="97"/>
    </location>
</feature>
<feature type="compositionally biased region" description="Polar residues" evidence="4">
    <location>
        <begin position="1585"/>
        <end position="1599"/>
    </location>
</feature>
<dbReference type="InterPro" id="IPR001452">
    <property type="entry name" value="SH3_domain"/>
</dbReference>
<dbReference type="GO" id="GO:0035091">
    <property type="term" value="F:phosphatidylinositol binding"/>
    <property type="evidence" value="ECO:0007669"/>
    <property type="project" value="InterPro"/>
</dbReference>
<evidence type="ECO:0000313" key="9">
    <source>
        <dbReference type="Proteomes" id="UP001249851"/>
    </source>
</evidence>
<dbReference type="PANTHER" id="PTHR15706">
    <property type="entry name" value="SH3 MULTIPLE DOMAIN"/>
    <property type="match status" value="1"/>
</dbReference>
<dbReference type="SMART" id="SM00326">
    <property type="entry name" value="SH3"/>
    <property type="match status" value="6"/>
</dbReference>